<feature type="region of interest" description="Disordered" evidence="1">
    <location>
        <begin position="1"/>
        <end position="24"/>
    </location>
</feature>
<reference evidence="2" key="1">
    <citation type="submission" date="2025-08" db="UniProtKB">
        <authorList>
            <consortium name="Ensembl"/>
        </authorList>
    </citation>
    <scope>IDENTIFICATION</scope>
</reference>
<name>A0A8D0CWF5_SANLU</name>
<dbReference type="Ensembl" id="ENSSLUT00000021306.1">
    <property type="protein sequence ID" value="ENSSLUP00000020648.1"/>
    <property type="gene ID" value="ENSSLUG00000009545.1"/>
</dbReference>
<evidence type="ECO:0000313" key="2">
    <source>
        <dbReference type="Ensembl" id="ENSSLUP00000020648.1"/>
    </source>
</evidence>
<proteinExistence type="predicted"/>
<feature type="compositionally biased region" description="Basic and acidic residues" evidence="1">
    <location>
        <begin position="1"/>
        <end position="17"/>
    </location>
</feature>
<organism evidence="2 3">
    <name type="scientific">Sander lucioperca</name>
    <name type="common">Pike-perch</name>
    <name type="synonym">Perca lucioperca</name>
    <dbReference type="NCBI Taxonomy" id="283035"/>
    <lineage>
        <taxon>Eukaryota</taxon>
        <taxon>Metazoa</taxon>
        <taxon>Chordata</taxon>
        <taxon>Craniata</taxon>
        <taxon>Vertebrata</taxon>
        <taxon>Euteleostomi</taxon>
        <taxon>Actinopterygii</taxon>
        <taxon>Neopterygii</taxon>
        <taxon>Teleostei</taxon>
        <taxon>Neoteleostei</taxon>
        <taxon>Acanthomorphata</taxon>
        <taxon>Eupercaria</taxon>
        <taxon>Perciformes</taxon>
        <taxon>Percoidei</taxon>
        <taxon>Percidae</taxon>
        <taxon>Luciopercinae</taxon>
        <taxon>Sander</taxon>
    </lineage>
</organism>
<protein>
    <submittedName>
        <fullName evidence="2">Uncharacterized protein</fullName>
    </submittedName>
</protein>
<sequence length="103" mass="11691">LFSPQKHELSSRGDPPDQRAPVDCCRPRQVSRRGGIRRMLVGPASLAKATNTQVVTAETTIHQRQMDRTQNGYICYKYTELLLDDYYRSLAEHTHSSQTAARS</sequence>
<accession>A0A8D0CWF5</accession>
<evidence type="ECO:0000256" key="1">
    <source>
        <dbReference type="SAM" id="MobiDB-lite"/>
    </source>
</evidence>
<evidence type="ECO:0000313" key="3">
    <source>
        <dbReference type="Proteomes" id="UP000694568"/>
    </source>
</evidence>
<reference evidence="2" key="2">
    <citation type="submission" date="2025-09" db="UniProtKB">
        <authorList>
            <consortium name="Ensembl"/>
        </authorList>
    </citation>
    <scope>IDENTIFICATION</scope>
</reference>
<dbReference type="Proteomes" id="UP000694568">
    <property type="component" value="Unplaced"/>
</dbReference>
<keyword evidence="3" id="KW-1185">Reference proteome</keyword>
<dbReference type="AlphaFoldDB" id="A0A8D0CWF5"/>